<gene>
    <name evidence="2" type="ORF">WMY93_032665</name>
</gene>
<sequence length="98" mass="11329">MSQRFEIPDVPPEALKRRKSKDIMEEFGPETEASTKCSPEALKKWKSKELIYVLFGPETETSPKVKLCESEDFHNKSFSSSKTEVKQNRLHGNRLNQD</sequence>
<organism evidence="2 3">
    <name type="scientific">Mugilogobius chulae</name>
    <name type="common">yellowstripe goby</name>
    <dbReference type="NCBI Taxonomy" id="88201"/>
    <lineage>
        <taxon>Eukaryota</taxon>
        <taxon>Metazoa</taxon>
        <taxon>Chordata</taxon>
        <taxon>Craniata</taxon>
        <taxon>Vertebrata</taxon>
        <taxon>Euteleostomi</taxon>
        <taxon>Actinopterygii</taxon>
        <taxon>Neopterygii</taxon>
        <taxon>Teleostei</taxon>
        <taxon>Neoteleostei</taxon>
        <taxon>Acanthomorphata</taxon>
        <taxon>Gobiaria</taxon>
        <taxon>Gobiiformes</taxon>
        <taxon>Gobioidei</taxon>
        <taxon>Gobiidae</taxon>
        <taxon>Gobionellinae</taxon>
        <taxon>Mugilogobius</taxon>
    </lineage>
</organism>
<evidence type="ECO:0000256" key="1">
    <source>
        <dbReference type="SAM" id="MobiDB-lite"/>
    </source>
</evidence>
<comment type="caution">
    <text evidence="2">The sequence shown here is derived from an EMBL/GenBank/DDBJ whole genome shotgun (WGS) entry which is preliminary data.</text>
</comment>
<evidence type="ECO:0000313" key="3">
    <source>
        <dbReference type="Proteomes" id="UP001460270"/>
    </source>
</evidence>
<proteinExistence type="predicted"/>
<protein>
    <submittedName>
        <fullName evidence="2">Uncharacterized protein</fullName>
    </submittedName>
</protein>
<dbReference type="Proteomes" id="UP001460270">
    <property type="component" value="Unassembled WGS sequence"/>
</dbReference>
<accession>A0AAW0MMY8</accession>
<evidence type="ECO:0000313" key="2">
    <source>
        <dbReference type="EMBL" id="KAK7880699.1"/>
    </source>
</evidence>
<dbReference type="EMBL" id="JBBPFD010000058">
    <property type="protein sequence ID" value="KAK7880699.1"/>
    <property type="molecule type" value="Genomic_DNA"/>
</dbReference>
<feature type="region of interest" description="Disordered" evidence="1">
    <location>
        <begin position="74"/>
        <end position="98"/>
    </location>
</feature>
<name>A0AAW0MMY8_9GOBI</name>
<keyword evidence="3" id="KW-1185">Reference proteome</keyword>
<dbReference type="AlphaFoldDB" id="A0AAW0MMY8"/>
<reference evidence="3" key="1">
    <citation type="submission" date="2024-04" db="EMBL/GenBank/DDBJ databases">
        <title>Salinicola lusitanus LLJ914,a marine bacterium isolated from the Okinawa Trough.</title>
        <authorList>
            <person name="Li J."/>
        </authorList>
    </citation>
    <scope>NUCLEOTIDE SEQUENCE [LARGE SCALE GENOMIC DNA]</scope>
</reference>